<dbReference type="Proteomes" id="UP000177107">
    <property type="component" value="Unassembled WGS sequence"/>
</dbReference>
<dbReference type="SUPFAM" id="SSF143011">
    <property type="entry name" value="RelE-like"/>
    <property type="match status" value="1"/>
</dbReference>
<dbReference type="AlphaFoldDB" id="A0A1F6E2I8"/>
<evidence type="ECO:0000313" key="1">
    <source>
        <dbReference type="EMBL" id="OGG67787.1"/>
    </source>
</evidence>
<dbReference type="EMBL" id="MFLM01000022">
    <property type="protein sequence ID" value="OGG67787.1"/>
    <property type="molecule type" value="Genomic_DNA"/>
</dbReference>
<gene>
    <name evidence="1" type="ORF">A3C95_02085</name>
</gene>
<evidence type="ECO:0008006" key="3">
    <source>
        <dbReference type="Google" id="ProtNLM"/>
    </source>
</evidence>
<name>A0A1F6E2I8_9BACT</name>
<sequence length="85" mass="10162">MDVEYSRRFLKSASNLPKSTIRQAEEKESLFRKEPFHSSLRTHKLHGKDKDSWAFSINVRYRIKFIFLSKTRVLFLDIGLHDIYS</sequence>
<reference evidence="1 2" key="1">
    <citation type="journal article" date="2016" name="Nat. Commun.">
        <title>Thousands of microbial genomes shed light on interconnected biogeochemical processes in an aquifer system.</title>
        <authorList>
            <person name="Anantharaman K."/>
            <person name="Brown C.T."/>
            <person name="Hug L.A."/>
            <person name="Sharon I."/>
            <person name="Castelle C.J."/>
            <person name="Probst A.J."/>
            <person name="Thomas B.C."/>
            <person name="Singh A."/>
            <person name="Wilkins M.J."/>
            <person name="Karaoz U."/>
            <person name="Brodie E.L."/>
            <person name="Williams K.H."/>
            <person name="Hubbard S.S."/>
            <person name="Banfield J.F."/>
        </authorList>
    </citation>
    <scope>NUCLEOTIDE SEQUENCE [LARGE SCALE GENOMIC DNA]</scope>
</reference>
<organism evidence="1 2">
    <name type="scientific">Candidatus Kaiserbacteria bacterium RIFCSPHIGHO2_02_FULL_56_30</name>
    <dbReference type="NCBI Taxonomy" id="1798499"/>
    <lineage>
        <taxon>Bacteria</taxon>
        <taxon>Candidatus Kaiseribacteriota</taxon>
    </lineage>
</organism>
<evidence type="ECO:0000313" key="2">
    <source>
        <dbReference type="Proteomes" id="UP000177107"/>
    </source>
</evidence>
<proteinExistence type="predicted"/>
<protein>
    <recommendedName>
        <fullName evidence="3">Plasmid stabilization protein</fullName>
    </recommendedName>
</protein>
<dbReference type="STRING" id="1798499.A3C95_02085"/>
<dbReference type="InterPro" id="IPR035093">
    <property type="entry name" value="RelE/ParE_toxin_dom_sf"/>
</dbReference>
<accession>A0A1F6E2I8</accession>
<comment type="caution">
    <text evidence="1">The sequence shown here is derived from an EMBL/GenBank/DDBJ whole genome shotgun (WGS) entry which is preliminary data.</text>
</comment>
<dbReference type="Gene3D" id="3.30.2310.20">
    <property type="entry name" value="RelE-like"/>
    <property type="match status" value="1"/>
</dbReference>